<reference evidence="7 8" key="1">
    <citation type="submission" date="2017-04" db="EMBL/GenBank/DDBJ databases">
        <authorList>
            <person name="Afonso C.L."/>
            <person name="Miller P.J."/>
            <person name="Scott M.A."/>
            <person name="Spackman E."/>
            <person name="Goraichik I."/>
            <person name="Dimitrov K.M."/>
            <person name="Suarez D.L."/>
            <person name="Swayne D.E."/>
        </authorList>
    </citation>
    <scope>NUCLEOTIDE SEQUENCE [LARGE SCALE GENOMIC DNA]</scope>
    <source>
        <strain evidence="7 8">DSM 12816</strain>
    </source>
</reference>
<feature type="domain" description="Solute-binding protein family 3/N-terminal" evidence="6">
    <location>
        <begin position="52"/>
        <end position="291"/>
    </location>
</feature>
<organism evidence="7 8">
    <name type="scientific">Papillibacter cinnamivorans DSM 12816</name>
    <dbReference type="NCBI Taxonomy" id="1122930"/>
    <lineage>
        <taxon>Bacteria</taxon>
        <taxon>Bacillati</taxon>
        <taxon>Bacillota</taxon>
        <taxon>Clostridia</taxon>
        <taxon>Eubacteriales</taxon>
        <taxon>Oscillospiraceae</taxon>
        <taxon>Papillibacter</taxon>
    </lineage>
</organism>
<dbReference type="PROSITE" id="PS01039">
    <property type="entry name" value="SBP_BACTERIAL_3"/>
    <property type="match status" value="1"/>
</dbReference>
<accession>A0A1W2BU08</accession>
<dbReference type="SMART" id="SM00062">
    <property type="entry name" value="PBPb"/>
    <property type="match status" value="1"/>
</dbReference>
<name>A0A1W2BU08_9FIRM</name>
<dbReference type="GO" id="GO:0030313">
    <property type="term" value="C:cell envelope"/>
    <property type="evidence" value="ECO:0007669"/>
    <property type="project" value="UniProtKB-SubCell"/>
</dbReference>
<evidence type="ECO:0000256" key="3">
    <source>
        <dbReference type="ARBA" id="ARBA00022729"/>
    </source>
</evidence>
<feature type="chain" id="PRO_5010703242" evidence="5">
    <location>
        <begin position="31"/>
        <end position="295"/>
    </location>
</feature>
<dbReference type="InterPro" id="IPR001638">
    <property type="entry name" value="Solute-binding_3/MltF_N"/>
</dbReference>
<evidence type="ECO:0000256" key="1">
    <source>
        <dbReference type="ARBA" id="ARBA00004196"/>
    </source>
</evidence>
<comment type="subcellular location">
    <subcellularLocation>
        <location evidence="1">Cell envelope</location>
    </subcellularLocation>
</comment>
<sequence length="295" mass="30956">MKKKLRILLAASVMAAMLLPITACSGGSSAATATPTAAPTESAAPTEALNGTLRVGMECAYAPFNWTQTDDSNGAVPIDGSIGYAAGYDVEIAKLVAASLNKELVVVQVDWEGLEPALNSGKIDAIIAGMSPTADRRLSMDFSDYYYDSDLVVVVRADSKYVDAKSIGDFAGAKITAQQNTFHYTVLDQMDGIDKQTAMADFPTMIVALTSGKIDGYISERPAAIAAVNSNPEITYVAFEEGKGFDYTKDDVAVSVAIKKGSDLLGPINEALAGITAEDRQALMESAIANQPSAS</sequence>
<evidence type="ECO:0000259" key="6">
    <source>
        <dbReference type="SMART" id="SM00062"/>
    </source>
</evidence>
<dbReference type="Gene3D" id="3.40.190.10">
    <property type="entry name" value="Periplasmic binding protein-like II"/>
    <property type="match status" value="2"/>
</dbReference>
<dbReference type="STRING" id="1122930.SAMN02745168_2357"/>
<keyword evidence="8" id="KW-1185">Reference proteome</keyword>
<evidence type="ECO:0000256" key="2">
    <source>
        <dbReference type="ARBA" id="ARBA00010333"/>
    </source>
</evidence>
<proteinExistence type="inferred from homology"/>
<dbReference type="Pfam" id="PF00497">
    <property type="entry name" value="SBP_bac_3"/>
    <property type="match status" value="1"/>
</dbReference>
<dbReference type="PANTHER" id="PTHR35936">
    <property type="entry name" value="MEMBRANE-BOUND LYTIC MUREIN TRANSGLYCOSYLASE F"/>
    <property type="match status" value="1"/>
</dbReference>
<dbReference type="AlphaFoldDB" id="A0A1W2BU08"/>
<dbReference type="Proteomes" id="UP000192790">
    <property type="component" value="Unassembled WGS sequence"/>
</dbReference>
<gene>
    <name evidence="7" type="ORF">SAMN02745168_2357</name>
</gene>
<evidence type="ECO:0000256" key="5">
    <source>
        <dbReference type="SAM" id="SignalP"/>
    </source>
</evidence>
<dbReference type="EMBL" id="FWXW01000006">
    <property type="protein sequence ID" value="SMC76082.1"/>
    <property type="molecule type" value="Genomic_DNA"/>
</dbReference>
<evidence type="ECO:0000313" key="8">
    <source>
        <dbReference type="Proteomes" id="UP000192790"/>
    </source>
</evidence>
<comment type="similarity">
    <text evidence="2 4">Belongs to the bacterial solute-binding protein 3 family.</text>
</comment>
<protein>
    <submittedName>
        <fullName evidence="7">Amino acid ABC transporter substrate-binding protein, PAAT family</fullName>
    </submittedName>
</protein>
<dbReference type="OrthoDB" id="9811552at2"/>
<dbReference type="RefSeq" id="WP_084235035.1">
    <property type="nucleotide sequence ID" value="NZ_FWXW01000006.1"/>
</dbReference>
<dbReference type="SUPFAM" id="SSF53850">
    <property type="entry name" value="Periplasmic binding protein-like II"/>
    <property type="match status" value="1"/>
</dbReference>
<feature type="signal peptide" evidence="5">
    <location>
        <begin position="1"/>
        <end position="30"/>
    </location>
</feature>
<evidence type="ECO:0000313" key="7">
    <source>
        <dbReference type="EMBL" id="SMC76082.1"/>
    </source>
</evidence>
<dbReference type="PANTHER" id="PTHR35936:SF17">
    <property type="entry name" value="ARGININE-BINDING EXTRACELLULAR PROTEIN ARTP"/>
    <property type="match status" value="1"/>
</dbReference>
<keyword evidence="3 5" id="KW-0732">Signal</keyword>
<dbReference type="CDD" id="cd13627">
    <property type="entry name" value="PBP2_AA_binding_like_2"/>
    <property type="match status" value="1"/>
</dbReference>
<evidence type="ECO:0000256" key="4">
    <source>
        <dbReference type="RuleBase" id="RU003744"/>
    </source>
</evidence>
<dbReference type="InterPro" id="IPR018313">
    <property type="entry name" value="SBP_3_CS"/>
</dbReference>